<dbReference type="AlphaFoldDB" id="A0A512BGS4"/>
<sequence length="304" mass="33767">MANAPVIKTTGLSYHYSKEAQTLFDINLHVEKGSIYGFLGPNGSGKTTTLSLLLGLLGNQQGDIEIFGQHLHSNRIDILKKIGSLVETPSLYAHLTAKENLEIYRTVYGASKERVNEVLKITGIEGTGQKTVKKFSLGMKQRLSIALALLPNPELLILDEPSNGLDPAGIIELRELIKRLNKDYGMTILISSHLLIEVEKMVSHVGIIFKGKMLFQGSLAELHLFEQKGSKLLVDTSDNEAALKLLQEHHPEWVGNTLALPLKDREQIACINRTLTQNNLDVYLLHPKENNLEQLFIDLTSTKS</sequence>
<dbReference type="PANTHER" id="PTHR43335:SF4">
    <property type="entry name" value="ABC TRANSPORTER, ATP-BINDING PROTEIN"/>
    <property type="match status" value="1"/>
</dbReference>
<dbReference type="EMBL" id="BJYT01000016">
    <property type="protein sequence ID" value="GEO11075.1"/>
    <property type="molecule type" value="Genomic_DNA"/>
</dbReference>
<dbReference type="SUPFAM" id="SSF52540">
    <property type="entry name" value="P-loop containing nucleoside triphosphate hydrolases"/>
    <property type="match status" value="1"/>
</dbReference>
<dbReference type="InterPro" id="IPR003593">
    <property type="entry name" value="AAA+_ATPase"/>
</dbReference>
<comment type="caution">
    <text evidence="6">The sequence shown here is derived from an EMBL/GenBank/DDBJ whole genome shotgun (WGS) entry which is preliminary data.</text>
</comment>
<dbReference type="Proteomes" id="UP000321513">
    <property type="component" value="Unassembled WGS sequence"/>
</dbReference>
<keyword evidence="3" id="KW-0547">Nucleotide-binding</keyword>
<evidence type="ECO:0000259" key="5">
    <source>
        <dbReference type="PROSITE" id="PS50893"/>
    </source>
</evidence>
<dbReference type="InterPro" id="IPR003439">
    <property type="entry name" value="ABC_transporter-like_ATP-bd"/>
</dbReference>
<evidence type="ECO:0000313" key="7">
    <source>
        <dbReference type="Proteomes" id="UP000321513"/>
    </source>
</evidence>
<name>A0A512BGS4_9BACT</name>
<dbReference type="PROSITE" id="PS50893">
    <property type="entry name" value="ABC_TRANSPORTER_2"/>
    <property type="match status" value="1"/>
</dbReference>
<feature type="domain" description="ABC transporter" evidence="5">
    <location>
        <begin position="7"/>
        <end position="235"/>
    </location>
</feature>
<proteinExistence type="inferred from homology"/>
<dbReference type="InterPro" id="IPR027417">
    <property type="entry name" value="P-loop_NTPase"/>
</dbReference>
<dbReference type="SMART" id="SM00382">
    <property type="entry name" value="AAA"/>
    <property type="match status" value="1"/>
</dbReference>
<evidence type="ECO:0000256" key="2">
    <source>
        <dbReference type="ARBA" id="ARBA00022448"/>
    </source>
</evidence>
<dbReference type="RefSeq" id="WP_147205190.1">
    <property type="nucleotide sequence ID" value="NZ_BJYT01000016.1"/>
</dbReference>
<evidence type="ECO:0000256" key="3">
    <source>
        <dbReference type="ARBA" id="ARBA00022741"/>
    </source>
</evidence>
<dbReference type="PANTHER" id="PTHR43335">
    <property type="entry name" value="ABC TRANSPORTER, ATP-BINDING PROTEIN"/>
    <property type="match status" value="1"/>
</dbReference>
<keyword evidence="2" id="KW-0813">Transport</keyword>
<keyword evidence="4 6" id="KW-0067">ATP-binding</keyword>
<evidence type="ECO:0000256" key="4">
    <source>
        <dbReference type="ARBA" id="ARBA00022840"/>
    </source>
</evidence>
<organism evidence="6 7">
    <name type="scientific">Segetibacter aerophilus</name>
    <dbReference type="NCBI Taxonomy" id="670293"/>
    <lineage>
        <taxon>Bacteria</taxon>
        <taxon>Pseudomonadati</taxon>
        <taxon>Bacteroidota</taxon>
        <taxon>Chitinophagia</taxon>
        <taxon>Chitinophagales</taxon>
        <taxon>Chitinophagaceae</taxon>
        <taxon>Segetibacter</taxon>
    </lineage>
</organism>
<protein>
    <submittedName>
        <fullName evidence="6">ABC transporter ATP-binding protein</fullName>
    </submittedName>
</protein>
<evidence type="ECO:0000313" key="6">
    <source>
        <dbReference type="EMBL" id="GEO11075.1"/>
    </source>
</evidence>
<dbReference type="OrthoDB" id="977540at2"/>
<dbReference type="Gene3D" id="3.40.50.300">
    <property type="entry name" value="P-loop containing nucleotide triphosphate hydrolases"/>
    <property type="match status" value="1"/>
</dbReference>
<dbReference type="PROSITE" id="PS00211">
    <property type="entry name" value="ABC_TRANSPORTER_1"/>
    <property type="match status" value="1"/>
</dbReference>
<keyword evidence="7" id="KW-1185">Reference proteome</keyword>
<reference evidence="6 7" key="1">
    <citation type="submission" date="2019-07" db="EMBL/GenBank/DDBJ databases">
        <title>Whole genome shotgun sequence of Segetibacter aerophilus NBRC 106135.</title>
        <authorList>
            <person name="Hosoyama A."/>
            <person name="Uohara A."/>
            <person name="Ohji S."/>
            <person name="Ichikawa N."/>
        </authorList>
    </citation>
    <scope>NUCLEOTIDE SEQUENCE [LARGE SCALE GENOMIC DNA]</scope>
    <source>
        <strain evidence="6 7">NBRC 106135</strain>
    </source>
</reference>
<evidence type="ECO:0000256" key="1">
    <source>
        <dbReference type="ARBA" id="ARBA00005417"/>
    </source>
</evidence>
<dbReference type="Pfam" id="PF00005">
    <property type="entry name" value="ABC_tran"/>
    <property type="match status" value="1"/>
</dbReference>
<comment type="similarity">
    <text evidence="1">Belongs to the ABC transporter superfamily.</text>
</comment>
<dbReference type="GO" id="GO:0005524">
    <property type="term" value="F:ATP binding"/>
    <property type="evidence" value="ECO:0007669"/>
    <property type="project" value="UniProtKB-KW"/>
</dbReference>
<dbReference type="GO" id="GO:0016887">
    <property type="term" value="F:ATP hydrolysis activity"/>
    <property type="evidence" value="ECO:0007669"/>
    <property type="project" value="InterPro"/>
</dbReference>
<dbReference type="InterPro" id="IPR017871">
    <property type="entry name" value="ABC_transporter-like_CS"/>
</dbReference>
<gene>
    <name evidence="6" type="primary">mrsF</name>
    <name evidence="6" type="ORF">SAE01_35710</name>
</gene>
<accession>A0A512BGS4</accession>